<evidence type="ECO:0000313" key="2">
    <source>
        <dbReference type="EMBL" id="KZE80940.1"/>
    </source>
</evidence>
<dbReference type="RefSeq" id="WP_038987884.1">
    <property type="nucleotide sequence ID" value="NZ_JWJO01000069.1"/>
</dbReference>
<dbReference type="InterPro" id="IPR021329">
    <property type="entry name" value="DUF2938"/>
</dbReference>
<reference evidence="2 3" key="1">
    <citation type="submission" date="2016-01" db="EMBL/GenBank/DDBJ databases">
        <title>Whole genome sequencing of Myroides marinus L41.</title>
        <authorList>
            <person name="Hong K.W."/>
        </authorList>
    </citation>
    <scope>NUCLEOTIDE SEQUENCE [LARGE SCALE GENOMIC DNA]</scope>
    <source>
        <strain evidence="2 3">L41</strain>
    </source>
</reference>
<feature type="transmembrane region" description="Helical" evidence="1">
    <location>
        <begin position="143"/>
        <end position="165"/>
    </location>
</feature>
<sequence>MDNVVLLLVYALVLGIGATIFMDIYAVLNKKLFNISSLDYALVGRWIGSFPKGVFSHPNIMQATPVKYERAIGWIAHYSIGITFAFVLLILYGLEWASVPTLWPALIIGIATTVFPFFMMQPAFGFGISGAKTPKPMTVRIRSLLTHTIFGIGLYVAGLILSMIIR</sequence>
<dbReference type="Pfam" id="PF11158">
    <property type="entry name" value="DUF2938"/>
    <property type="match status" value="1"/>
</dbReference>
<evidence type="ECO:0000256" key="1">
    <source>
        <dbReference type="SAM" id="Phobius"/>
    </source>
</evidence>
<keyword evidence="3" id="KW-1185">Reference proteome</keyword>
<keyword evidence="1" id="KW-0812">Transmembrane</keyword>
<keyword evidence="1" id="KW-0472">Membrane</keyword>
<evidence type="ECO:0008006" key="4">
    <source>
        <dbReference type="Google" id="ProtNLM"/>
    </source>
</evidence>
<evidence type="ECO:0000313" key="3">
    <source>
        <dbReference type="Proteomes" id="UP000076630"/>
    </source>
</evidence>
<proteinExistence type="predicted"/>
<dbReference type="AlphaFoldDB" id="A0A163Z3W9"/>
<feature type="transmembrane region" description="Helical" evidence="1">
    <location>
        <begin position="71"/>
        <end position="94"/>
    </location>
</feature>
<dbReference type="EMBL" id="LQNU01000054">
    <property type="protein sequence ID" value="KZE80940.1"/>
    <property type="molecule type" value="Genomic_DNA"/>
</dbReference>
<gene>
    <name evidence="2" type="ORF">AV926_09190</name>
</gene>
<comment type="caution">
    <text evidence="2">The sequence shown here is derived from an EMBL/GenBank/DDBJ whole genome shotgun (WGS) entry which is preliminary data.</text>
</comment>
<protein>
    <recommendedName>
        <fullName evidence="4">DUF2938 domain-containing protein</fullName>
    </recommendedName>
</protein>
<organism evidence="2 3">
    <name type="scientific">Myroides marinus</name>
    <dbReference type="NCBI Taxonomy" id="703342"/>
    <lineage>
        <taxon>Bacteria</taxon>
        <taxon>Pseudomonadati</taxon>
        <taxon>Bacteroidota</taxon>
        <taxon>Flavobacteriia</taxon>
        <taxon>Flavobacteriales</taxon>
        <taxon>Flavobacteriaceae</taxon>
        <taxon>Myroides</taxon>
    </lineage>
</organism>
<accession>A0A163Z3W9</accession>
<name>A0A163Z3W9_9FLAO</name>
<feature type="transmembrane region" description="Helical" evidence="1">
    <location>
        <begin position="6"/>
        <end position="28"/>
    </location>
</feature>
<dbReference type="Proteomes" id="UP000076630">
    <property type="component" value="Unassembled WGS sequence"/>
</dbReference>
<feature type="transmembrane region" description="Helical" evidence="1">
    <location>
        <begin position="106"/>
        <end position="131"/>
    </location>
</feature>
<dbReference type="OrthoDB" id="9812539at2"/>
<keyword evidence="1" id="KW-1133">Transmembrane helix</keyword>